<dbReference type="Proteomes" id="UP000244855">
    <property type="component" value="Unassembled WGS sequence"/>
</dbReference>
<name>A0A2V1E2K8_9PLEO</name>
<organism evidence="1 2">
    <name type="scientific">Periconia macrospinosa</name>
    <dbReference type="NCBI Taxonomy" id="97972"/>
    <lineage>
        <taxon>Eukaryota</taxon>
        <taxon>Fungi</taxon>
        <taxon>Dikarya</taxon>
        <taxon>Ascomycota</taxon>
        <taxon>Pezizomycotina</taxon>
        <taxon>Dothideomycetes</taxon>
        <taxon>Pleosporomycetidae</taxon>
        <taxon>Pleosporales</taxon>
        <taxon>Massarineae</taxon>
        <taxon>Periconiaceae</taxon>
        <taxon>Periconia</taxon>
    </lineage>
</organism>
<gene>
    <name evidence="1" type="ORF">DM02DRAFT_651244</name>
</gene>
<protein>
    <submittedName>
        <fullName evidence="1">Uncharacterized protein</fullName>
    </submittedName>
</protein>
<evidence type="ECO:0000313" key="2">
    <source>
        <dbReference type="Proteomes" id="UP000244855"/>
    </source>
</evidence>
<proteinExistence type="predicted"/>
<evidence type="ECO:0000313" key="1">
    <source>
        <dbReference type="EMBL" id="PVI04803.1"/>
    </source>
</evidence>
<accession>A0A2V1E2K8</accession>
<keyword evidence="2" id="KW-1185">Reference proteome</keyword>
<dbReference type="AlphaFoldDB" id="A0A2V1E2K8"/>
<sequence>MQTINTVEIYNGPSIFTETRTEYIPRKSPIPDAQQKPFSGNQHFENTYELGGYFTTNSEDERLEADPFQQCTEDAIPSALLLPAQIICTTYIFLPNLDDPKSAIPDPPPSATYARIAFIGDSLQNISDKGHSSTKHLKANQENFFVILCFVSHNDCAHVPPYLLLPFVNRLNALQE</sequence>
<reference evidence="1 2" key="1">
    <citation type="journal article" date="2018" name="Sci. Rep.">
        <title>Comparative genomics provides insights into the lifestyle and reveals functional heterogeneity of dark septate endophytic fungi.</title>
        <authorList>
            <person name="Knapp D.G."/>
            <person name="Nemeth J.B."/>
            <person name="Barry K."/>
            <person name="Hainaut M."/>
            <person name="Henrissat B."/>
            <person name="Johnson J."/>
            <person name="Kuo A."/>
            <person name="Lim J.H.P."/>
            <person name="Lipzen A."/>
            <person name="Nolan M."/>
            <person name="Ohm R.A."/>
            <person name="Tamas L."/>
            <person name="Grigoriev I.V."/>
            <person name="Spatafora J.W."/>
            <person name="Nagy L.G."/>
            <person name="Kovacs G.M."/>
        </authorList>
    </citation>
    <scope>NUCLEOTIDE SEQUENCE [LARGE SCALE GENOMIC DNA]</scope>
    <source>
        <strain evidence="1 2">DSE2036</strain>
    </source>
</reference>
<dbReference type="EMBL" id="KZ805318">
    <property type="protein sequence ID" value="PVI04803.1"/>
    <property type="molecule type" value="Genomic_DNA"/>
</dbReference>